<evidence type="ECO:0000256" key="3">
    <source>
        <dbReference type="SAM" id="MobiDB-lite"/>
    </source>
</evidence>
<proteinExistence type="inferred from homology"/>
<dbReference type="AlphaFoldDB" id="A0A9Q0LH68"/>
<evidence type="ECO:0000256" key="1">
    <source>
        <dbReference type="ARBA" id="ARBA00006141"/>
    </source>
</evidence>
<organism evidence="5 6">
    <name type="scientific">Anaeramoeba ignava</name>
    <name type="common">Anaerobic marine amoeba</name>
    <dbReference type="NCBI Taxonomy" id="1746090"/>
    <lineage>
        <taxon>Eukaryota</taxon>
        <taxon>Metamonada</taxon>
        <taxon>Anaeramoebidae</taxon>
        <taxon>Anaeramoeba</taxon>
    </lineage>
</organism>
<dbReference type="SUPFAM" id="SSF48445">
    <property type="entry name" value="14-3-3 protein"/>
    <property type="match status" value="1"/>
</dbReference>
<dbReference type="PANTHER" id="PTHR18860">
    <property type="entry name" value="14-3-3 PROTEIN"/>
    <property type="match status" value="1"/>
</dbReference>
<dbReference type="InterPro" id="IPR000308">
    <property type="entry name" value="14-3-3"/>
</dbReference>
<dbReference type="PRINTS" id="PR00305">
    <property type="entry name" value="1433ZETA"/>
</dbReference>
<dbReference type="Gene3D" id="1.20.190.20">
    <property type="entry name" value="14-3-3 domain"/>
    <property type="match status" value="1"/>
</dbReference>
<feature type="site" description="Interaction with phosphoserine on interacting protein" evidence="2">
    <location>
        <position position="59"/>
    </location>
</feature>
<dbReference type="CDD" id="cd08774">
    <property type="entry name" value="14-3-3"/>
    <property type="match status" value="1"/>
</dbReference>
<evidence type="ECO:0000256" key="2">
    <source>
        <dbReference type="PIRSR" id="PIRSR000868-1"/>
    </source>
</evidence>
<dbReference type="InterPro" id="IPR023410">
    <property type="entry name" value="14-3-3_domain"/>
</dbReference>
<feature type="domain" description="14-3-3" evidence="4">
    <location>
        <begin position="6"/>
        <end position="246"/>
    </location>
</feature>
<dbReference type="PIRSF" id="PIRSF000868">
    <property type="entry name" value="14-3-3"/>
    <property type="match status" value="1"/>
</dbReference>
<protein>
    <submittedName>
        <fullName evidence="5">14-3-3-like protein d isoform x1</fullName>
    </submittedName>
</protein>
<reference evidence="5" key="1">
    <citation type="submission" date="2022-10" db="EMBL/GenBank/DDBJ databases">
        <title>Novel sulphate-reducing endosymbionts in the free-living metamonad Anaeramoeba.</title>
        <authorList>
            <person name="Jerlstrom-Hultqvist J."/>
            <person name="Cepicka I."/>
            <person name="Gallot-Lavallee L."/>
            <person name="Salas-Leiva D."/>
            <person name="Curtis B.A."/>
            <person name="Zahonova K."/>
            <person name="Pipaliya S."/>
            <person name="Dacks J."/>
            <person name="Roger A.J."/>
        </authorList>
    </citation>
    <scope>NUCLEOTIDE SEQUENCE</scope>
    <source>
        <strain evidence="5">BMAN</strain>
    </source>
</reference>
<gene>
    <name evidence="5" type="ORF">M0811_08965</name>
</gene>
<dbReference type="OrthoDB" id="10260625at2759"/>
<dbReference type="EMBL" id="JAPDFW010000076">
    <property type="protein sequence ID" value="KAJ5073281.1"/>
    <property type="molecule type" value="Genomic_DNA"/>
</dbReference>
<keyword evidence="6" id="KW-1185">Reference proteome</keyword>
<comment type="caution">
    <text evidence="5">The sequence shown here is derived from an EMBL/GenBank/DDBJ whole genome shotgun (WGS) entry which is preliminary data.</text>
</comment>
<comment type="similarity">
    <text evidence="1">Belongs to the 14-3-3 family.</text>
</comment>
<feature type="region of interest" description="Disordered" evidence="3">
    <location>
        <begin position="235"/>
        <end position="261"/>
    </location>
</feature>
<dbReference type="InterPro" id="IPR036815">
    <property type="entry name" value="14-3-3_dom_sf"/>
</dbReference>
<name>A0A9Q0LH68_ANAIG</name>
<feature type="site" description="Interaction with phosphoserine on interacting protein" evidence="2">
    <location>
        <position position="132"/>
    </location>
</feature>
<accession>A0A9Q0LH68</accession>
<dbReference type="Pfam" id="PF00244">
    <property type="entry name" value="14-3-3"/>
    <property type="match status" value="1"/>
</dbReference>
<feature type="compositionally biased region" description="Acidic residues" evidence="3">
    <location>
        <begin position="238"/>
        <end position="261"/>
    </location>
</feature>
<evidence type="ECO:0000259" key="4">
    <source>
        <dbReference type="SMART" id="SM00101"/>
    </source>
</evidence>
<evidence type="ECO:0000313" key="5">
    <source>
        <dbReference type="EMBL" id="KAJ5073281.1"/>
    </source>
</evidence>
<sequence length="261" mass="30484">MDQKERDFLVFVAKMCEQARRYEEMRDAMKSIIQVTGELTTEERNLLSVAYKNLITPKRYSIRVFTSFEERETENGNQTIAERIREKRLNSEKELKDICFEIISFIDEKLIPSATNDEGLVFYYKMKGDYCRYLAEFLKSDEKSKSIENSGESYKKGVEIGKNLSSTNPIRLGLSLNYSVFLYEILANHQEAFQFAKQAFDEARPHIDSLSDKSYNDTILVMQLLRDNLNSWAKDFEAQGDEDEDDDDDDTEELDEPNQKK</sequence>
<evidence type="ECO:0000313" key="6">
    <source>
        <dbReference type="Proteomes" id="UP001149090"/>
    </source>
</evidence>
<dbReference type="SMART" id="SM00101">
    <property type="entry name" value="14_3_3"/>
    <property type="match status" value="1"/>
</dbReference>
<dbReference type="OMA" id="VICMIEQ"/>
<dbReference type="Proteomes" id="UP001149090">
    <property type="component" value="Unassembled WGS sequence"/>
</dbReference>